<accession>A0A8X6WQG0</accession>
<feature type="region of interest" description="Disordered" evidence="1">
    <location>
        <begin position="1"/>
        <end position="32"/>
    </location>
</feature>
<comment type="caution">
    <text evidence="2">The sequence shown here is derived from an EMBL/GenBank/DDBJ whole genome shotgun (WGS) entry which is preliminary data.</text>
</comment>
<dbReference type="AlphaFoldDB" id="A0A8X6WQG0"/>
<dbReference type="EMBL" id="BMAV01000981">
    <property type="protein sequence ID" value="GFY38682.1"/>
    <property type="molecule type" value="Genomic_DNA"/>
</dbReference>
<organism evidence="2 3">
    <name type="scientific">Trichonephila inaurata madagascariensis</name>
    <dbReference type="NCBI Taxonomy" id="2747483"/>
    <lineage>
        <taxon>Eukaryota</taxon>
        <taxon>Metazoa</taxon>
        <taxon>Ecdysozoa</taxon>
        <taxon>Arthropoda</taxon>
        <taxon>Chelicerata</taxon>
        <taxon>Arachnida</taxon>
        <taxon>Araneae</taxon>
        <taxon>Araneomorphae</taxon>
        <taxon>Entelegynae</taxon>
        <taxon>Araneoidea</taxon>
        <taxon>Nephilidae</taxon>
        <taxon>Trichonephila</taxon>
        <taxon>Trichonephila inaurata</taxon>
    </lineage>
</organism>
<sequence length="122" mass="13743">MIDKTETAKDATEEDTSQFSRKMHPVPRISSPHKICKEAKVAENDSVGATAPMQITNQYQALAGNGSIPDPDMRWCQLPRNYPHWPKIPNEHTAIVKEICQNFLLPAQNCLEISKIFCDLAH</sequence>
<gene>
    <name evidence="2" type="ORF">TNIN_12221</name>
</gene>
<feature type="compositionally biased region" description="Basic and acidic residues" evidence="1">
    <location>
        <begin position="1"/>
        <end position="11"/>
    </location>
</feature>
<evidence type="ECO:0000313" key="3">
    <source>
        <dbReference type="Proteomes" id="UP000886998"/>
    </source>
</evidence>
<evidence type="ECO:0000256" key="1">
    <source>
        <dbReference type="SAM" id="MobiDB-lite"/>
    </source>
</evidence>
<proteinExistence type="predicted"/>
<protein>
    <submittedName>
        <fullName evidence="2">Uncharacterized protein</fullName>
    </submittedName>
</protein>
<name>A0A8X6WQG0_9ARAC</name>
<dbReference type="Proteomes" id="UP000886998">
    <property type="component" value="Unassembled WGS sequence"/>
</dbReference>
<reference evidence="2" key="1">
    <citation type="submission" date="2020-08" db="EMBL/GenBank/DDBJ databases">
        <title>Multicomponent nature underlies the extraordinary mechanical properties of spider dragline silk.</title>
        <authorList>
            <person name="Kono N."/>
            <person name="Nakamura H."/>
            <person name="Mori M."/>
            <person name="Yoshida Y."/>
            <person name="Ohtoshi R."/>
            <person name="Malay A.D."/>
            <person name="Moran D.A.P."/>
            <person name="Tomita M."/>
            <person name="Numata K."/>
            <person name="Arakawa K."/>
        </authorList>
    </citation>
    <scope>NUCLEOTIDE SEQUENCE</scope>
</reference>
<keyword evidence="3" id="KW-1185">Reference proteome</keyword>
<evidence type="ECO:0000313" key="2">
    <source>
        <dbReference type="EMBL" id="GFY38682.1"/>
    </source>
</evidence>